<name>A0AA38SIC2_9ASTR</name>
<dbReference type="InterPro" id="IPR057670">
    <property type="entry name" value="SH3_retrovirus"/>
</dbReference>
<feature type="compositionally biased region" description="Low complexity" evidence="4">
    <location>
        <begin position="2977"/>
        <end position="2986"/>
    </location>
</feature>
<keyword evidence="1" id="KW-0645">Protease</keyword>
<dbReference type="Gene3D" id="4.10.60.10">
    <property type="entry name" value="Zinc finger, CCHC-type"/>
    <property type="match status" value="2"/>
</dbReference>
<dbReference type="Pfam" id="PF22936">
    <property type="entry name" value="Pol_BBD"/>
    <property type="match status" value="2"/>
</dbReference>
<evidence type="ECO:0000259" key="5">
    <source>
        <dbReference type="PROSITE" id="PS50158"/>
    </source>
</evidence>
<protein>
    <recommendedName>
        <fullName evidence="9">CCHC-type domain-containing protein</fullName>
    </recommendedName>
</protein>
<evidence type="ECO:0000313" key="8">
    <source>
        <dbReference type="Proteomes" id="UP001172457"/>
    </source>
</evidence>
<dbReference type="SUPFAM" id="SSF57756">
    <property type="entry name" value="Retrovirus zinc finger-like domains"/>
    <property type="match status" value="2"/>
</dbReference>
<evidence type="ECO:0000256" key="1">
    <source>
        <dbReference type="ARBA" id="ARBA00022750"/>
    </source>
</evidence>
<dbReference type="EMBL" id="JARYMX010000008">
    <property type="protein sequence ID" value="KAJ9539388.1"/>
    <property type="molecule type" value="Genomic_DNA"/>
</dbReference>
<dbReference type="CDD" id="cd09272">
    <property type="entry name" value="RNase_HI_RT_Ty1"/>
    <property type="match status" value="1"/>
</dbReference>
<dbReference type="InterPro" id="IPR001878">
    <property type="entry name" value="Znf_CCHC"/>
</dbReference>
<dbReference type="Pfam" id="PF00665">
    <property type="entry name" value="rve"/>
    <property type="match status" value="1"/>
</dbReference>
<feature type="compositionally biased region" description="Basic and acidic residues" evidence="4">
    <location>
        <begin position="624"/>
        <end position="657"/>
    </location>
</feature>
<keyword evidence="2" id="KW-0862">Zinc</keyword>
<dbReference type="InterPro" id="IPR001584">
    <property type="entry name" value="Integrase_cat-core"/>
</dbReference>
<feature type="region of interest" description="Disordered" evidence="4">
    <location>
        <begin position="250"/>
        <end position="285"/>
    </location>
</feature>
<dbReference type="InterPro" id="IPR036875">
    <property type="entry name" value="Znf_CCHC_sf"/>
</dbReference>
<dbReference type="GO" id="GO:0008270">
    <property type="term" value="F:zinc ion binding"/>
    <property type="evidence" value="ECO:0007669"/>
    <property type="project" value="UniProtKB-KW"/>
</dbReference>
<organism evidence="7 8">
    <name type="scientific">Centaurea solstitialis</name>
    <name type="common">yellow star-thistle</name>
    <dbReference type="NCBI Taxonomy" id="347529"/>
    <lineage>
        <taxon>Eukaryota</taxon>
        <taxon>Viridiplantae</taxon>
        <taxon>Streptophyta</taxon>
        <taxon>Embryophyta</taxon>
        <taxon>Tracheophyta</taxon>
        <taxon>Spermatophyta</taxon>
        <taxon>Magnoliopsida</taxon>
        <taxon>eudicotyledons</taxon>
        <taxon>Gunneridae</taxon>
        <taxon>Pentapetalae</taxon>
        <taxon>asterids</taxon>
        <taxon>campanulids</taxon>
        <taxon>Asterales</taxon>
        <taxon>Asteraceae</taxon>
        <taxon>Carduoideae</taxon>
        <taxon>Cardueae</taxon>
        <taxon>Centaureinae</taxon>
        <taxon>Centaurea</taxon>
    </lineage>
</organism>
<feature type="coiled-coil region" evidence="3">
    <location>
        <begin position="2354"/>
        <end position="2416"/>
    </location>
</feature>
<feature type="compositionally biased region" description="Acidic residues" evidence="4">
    <location>
        <begin position="269"/>
        <end position="284"/>
    </location>
</feature>
<accession>A0AA38SIC2</accession>
<gene>
    <name evidence="7" type="ORF">OSB04_032121</name>
</gene>
<evidence type="ECO:0008006" key="9">
    <source>
        <dbReference type="Google" id="ProtNLM"/>
    </source>
</evidence>
<feature type="region of interest" description="Disordered" evidence="4">
    <location>
        <begin position="562"/>
        <end position="584"/>
    </location>
</feature>
<evidence type="ECO:0000313" key="7">
    <source>
        <dbReference type="EMBL" id="KAJ9539388.1"/>
    </source>
</evidence>
<feature type="compositionally biased region" description="Polar residues" evidence="4">
    <location>
        <begin position="2314"/>
        <end position="2328"/>
    </location>
</feature>
<dbReference type="Pfam" id="PF25597">
    <property type="entry name" value="SH3_retrovirus"/>
    <property type="match status" value="1"/>
</dbReference>
<feature type="domain" description="CCHC-type" evidence="5">
    <location>
        <begin position="2210"/>
        <end position="2224"/>
    </location>
</feature>
<feature type="region of interest" description="Disordered" evidence="4">
    <location>
        <begin position="672"/>
        <end position="699"/>
    </location>
</feature>
<keyword evidence="1" id="KW-0378">Hydrolase</keyword>
<dbReference type="PANTHER" id="PTHR11439">
    <property type="entry name" value="GAG-POL-RELATED RETROTRANSPOSON"/>
    <property type="match status" value="1"/>
</dbReference>
<feature type="domain" description="CCHC-type" evidence="5">
    <location>
        <begin position="2535"/>
        <end position="2551"/>
    </location>
</feature>
<keyword evidence="3" id="KW-0175">Coiled coil</keyword>
<dbReference type="GO" id="GO:0003676">
    <property type="term" value="F:nucleic acid binding"/>
    <property type="evidence" value="ECO:0007669"/>
    <property type="project" value="InterPro"/>
</dbReference>
<dbReference type="Pfam" id="PF00098">
    <property type="entry name" value="zf-CCHC"/>
    <property type="match status" value="1"/>
</dbReference>
<feature type="domain" description="Integrase catalytic" evidence="6">
    <location>
        <begin position="2715"/>
        <end position="2881"/>
    </location>
</feature>
<feature type="region of interest" description="Disordered" evidence="4">
    <location>
        <begin position="2914"/>
        <end position="2993"/>
    </location>
</feature>
<feature type="region of interest" description="Disordered" evidence="4">
    <location>
        <begin position="621"/>
        <end position="657"/>
    </location>
</feature>
<dbReference type="Gene3D" id="3.30.420.10">
    <property type="entry name" value="Ribonuclease H-like superfamily/Ribonuclease H"/>
    <property type="match status" value="2"/>
</dbReference>
<feature type="compositionally biased region" description="Polar residues" evidence="4">
    <location>
        <begin position="2947"/>
        <end position="2971"/>
    </location>
</feature>
<dbReference type="Pfam" id="PF07727">
    <property type="entry name" value="RVT_2"/>
    <property type="match status" value="2"/>
</dbReference>
<dbReference type="Pfam" id="PF14223">
    <property type="entry name" value="Retrotran_gag_2"/>
    <property type="match status" value="2"/>
</dbReference>
<dbReference type="InterPro" id="IPR013103">
    <property type="entry name" value="RVT_2"/>
</dbReference>
<evidence type="ECO:0000256" key="4">
    <source>
        <dbReference type="SAM" id="MobiDB-lite"/>
    </source>
</evidence>
<keyword evidence="8" id="KW-1185">Reference proteome</keyword>
<feature type="region of interest" description="Disordered" evidence="4">
    <location>
        <begin position="1266"/>
        <end position="1286"/>
    </location>
</feature>
<sequence>MSRDLLSMGSKSKPPVLQIGEYPQWRVRMIQFLNNIDKTLMTSIQEGPIKPFIDIPGTPETATTPAIEPRRVYKLFRHYNELEKIRAEIDDKALTFLTMAIPNDLFNRVDSRKTAKELWDELEKQFQGTERSIQAKLNQAIGAYEGFKALEGETLADSYSRFNIILNDLRRNGMQKSTSEINFKFLKNLNPEWDHYSVNLQMNKNLAEQDLHDLYSILSQHEVKVKDIVMKQKSISDSLALLTEKKKSVLPSASSKKKSHSKALVTELSDADSETPEDESSESDVDLKGVADKLALLSSSIHKRYGKKKFYSKPKFDNYKRDKYKPKDYERRPERKSYEKEKTDEKGNVCFNCGKPGHFVKDCRAPKVRDFDYYSKKAQLAKRKSEGKVLMAEEECWYDDTSDDEDSAHFTQVHYNLMASVEETINLHKETEASNEVSQTPSDSDMSDNDECSLEEQFLILKTEFDDLKEKIKFERARVIEFSNECELYKSLADDRELEKAEIRKEKAKLESQISEMKSALVNLESEKAEYMIKYEVCFQDRSEAYAKIKQLEDLNIKRGKAKVVDDSSDSFSDSKPKRKNNFDFTCDFKYDDLNQSYKTRKPEFSHTQCVSLYSQDVKSFSNESEKLSNDIENESKTTDSTPKSEDKTSELEKETDCENLSEFIQVNNLSENKSVSDYESDSDSDETKPCFDSDNDDDIEKGFEEEKINFISNPMFESQDTPPCFDQSKTEVTDLITYAVIDKDGYLVYKSLDSMVEGDILKSELKLPDVEFGAVFEKPKSSTQDKPNVVNVSSDSGISNDKKSSCTLLKSETCSINFDASTFEVGSTSCATLETSSKDSSDVCSVPKTPINSSSSDSTDLKSFKRHGLGWKKKDSKKKKRFVKKSSVDDANKCNLNVRFNKCQNSFESALMFFAMQRLHCTQCGDNSFSLNSSHVNKKRSSGVSHDKSRAYSFDHRAKVFSAKKKNLSKEKDKSVDARHMWYVDSGCSRHMTGYKELLHNYVERPGGTVSFGNKTTGVIKGYGILINGKVSIKKVLYVEGLSHNLFSASQFCDGYNIVLFSIINCLIINSDGVEIFEGRRFYNLYVVDFPVIDSSKPVCLFSKATKGESWLWHRRFSHQNFSDISKLANGGLVKGLPKLTFDRDSLCPACQMGNMKRSSHKSKTESSCQSPLEMLHMDLCGPMRIQSISGKKYILVMVDEYSRCYILNNRDNLGKFDKKADEGYFLGYSLTSKTFRVYNKRTKMVMETVYVTFDETVSMTSEHSSSGLEIHSQASPTTSDSITDPNSSELDLLFMDAFLDICADNEDLILSRNPRVDIHDVPEPSSVNDSGPSENICSNSNSDEAIPVPSIEQSELTPDDQSEIPAIIDANDSQNNLDDLAILPAQLKWTRAHPLYNVIGDVNDGVKTRSASANYCLYKSFLSKIEPKNVSQALDDSDWLLAMQEELLQFKRNKVYRLVPRPQDKSIIKTKWIFRNKKDESGLIVRNKARLVAKGYSQQEGIDYDETFAPVARIEAIRIFLAYAAHKNIKVFQMDVKSAFLNGVLHEEVYIEQPEGFVDPDFPDHVCILDKALYGLKQAPRAWYETLTNHLLSKGFKRGTIDTTLFLKKEGDDLLLVQIYVDDIIFGSTNPELCTKFSKIMETEFEMSMMGELNFFLGIQVKQNPEGIFINQSKYIKDMLKKFSMTDCSPIKTPMPTGNLLGPDLAGKSDDQKIYRSMIGSLLYLTATRPDIMFATCFCARFQANPKESHLAAVKRILRYLKGTPELGLWYPKDSSFELISFTDSDYGGCKLDRKSTSGSCQFLGDKLVSWTSKKQNCVSTSTAEAEYVAAASCCSQVLWMKTQLLDYGYKLKRVPIYCDSESAIAITSNPVQHSKTKHIDIRYHFIKDNVEKDYPFEGEFLKVIFILGGEFKYALMLTYLKDEQLSGRNHSSTQQLRKVAVLHIQELEVGPGIPVRELVKPVTDWNDEDRHLVNIDTKARSLIAMSLPDDIFHSVCHLRSAKEIWNTLCVQYEGTAVLMESRNIFLVRQYESFIHQKDETLSQIHQRFNCLLIDLKTIGTVYSNSEVVTKFMEALPEQWETYTTCLTISKDIKTLTLSELYGILLNREQQKKLKKNLIRDTKDSNSTSLALVSDSVPPVATPSSVTITELESSDSDMSENPDFNESLALLTRSFKKFAKKGNFQRRKPLTLTDKPKTEPVDKATAICYNCQGKGHFTNDCRYRKSQFGPSTKSSSKNPKYQRLKEKYKKMKTQRKGKGLIAEDCDWDDVFSDDSSDEEDTQVALMAIIEEPNLALMAKIEEVPVEAPTQAPEASTSATESPSQVPTPVVPLESLTQLDLVTLDLYKALNGKTSAKKMNIDLRDQLKKCQEKIKQLTILEENYKDQVSVNQTLCIEREKALAAKERALAELNAEKVTIKGWSDASEKVDEILASGRNVKNKKGLGFTRGCPRPDHSMLKFGMFVSSIPDPNAPENIPSSSFNTHTLKIDLKQKTMEKKPIPPLSNAKGVLGTGPAHLKFKDFLDPTKRFLYHKCYHCGLNGHIASKCPDATKAKKSAKDKGIWYLDSGCSRHMTGSKSVLSDYHDERGPSVTFGGNGRGQTRGYGTLTNGVTTFKRVAYVEGLMHNLLSISQLCDKNHKVSFSKKKCKVNNRRKEVILTGVRQADIYIINMNTSTDNFCFVSRASTDTNWLWHKPCEKGKQTRASFKSKQISSISSPLQLLHMDLFGPVNVQSIAGKKYTLVIVDEYSRYTWVFFLRSKSDAPKEIILFVRKMEKLNNLSVRSIRSDHGTKFKNSTLETFFDRKGISQNFSSVRTPQQNGVAERRNRTLIEVARSMLSEANLATQLWAEAVITACYTQNRSLIITLESSIPSPMMESFLDTPLSPKHTVCSTNEDNSEINQWADSFFQVPDIPIANPSPQDFPDGFEENPSPPSQITIPPVINATPITQVTPEPDQPNSSEDLSQTTVSEPAPSPTDLLPDPSLNEASTSGQVYQPPALRWTKDHPIDQVLGNPSSGVKTRRQSGNICLYVNFISENEPKEIDDALRDPAWVSAMQEELAEFIRNNVWLLVPRPRKRTIIGSKWIFRNKLDEVDTIIRNKARLVAQGYRQEEGIDYDETFAPVARLEAIRLFLAFAAHMNFKVFQMDIKNAFLNGKLNEEVYVAKPPGFVDPKYPDHVYKLNKALYGLNRLLVPGLQIKQSKKGIFINQGKYVLDMLKKFDLTSCTPMKTPMAPPLSLDKDSKGKPVDVTLYRGMIGSLLYLTASRPDIMYSTCLCARYQAEPKESHLTAVKRIFRYLKGTPNLGLWYSKDSGFDLTAYSDSDFARSLEHAKSTVVLMLTDQISHVKGQPIIKAILMT</sequence>
<keyword evidence="1" id="KW-0064">Aspartyl protease</keyword>
<keyword evidence="2" id="KW-0479">Metal-binding</keyword>
<dbReference type="InterPro" id="IPR012337">
    <property type="entry name" value="RNaseH-like_sf"/>
</dbReference>
<dbReference type="PANTHER" id="PTHR11439:SF495">
    <property type="entry name" value="REVERSE TRANSCRIPTASE, RNA-DEPENDENT DNA POLYMERASE-RELATED"/>
    <property type="match status" value="1"/>
</dbReference>
<dbReference type="SMART" id="SM00343">
    <property type="entry name" value="ZnF_C2HC"/>
    <property type="match status" value="3"/>
</dbReference>
<evidence type="ECO:0000256" key="2">
    <source>
        <dbReference type="PROSITE-ProRule" id="PRU00047"/>
    </source>
</evidence>
<dbReference type="SUPFAM" id="SSF56672">
    <property type="entry name" value="DNA/RNA polymerases"/>
    <property type="match status" value="2"/>
</dbReference>
<dbReference type="InterPro" id="IPR025724">
    <property type="entry name" value="GAG-pre-integrase_dom"/>
</dbReference>
<comment type="caution">
    <text evidence="7">The sequence shown here is derived from an EMBL/GenBank/DDBJ whole genome shotgun (WGS) entry which is preliminary data.</text>
</comment>
<dbReference type="GO" id="GO:0015074">
    <property type="term" value="P:DNA integration"/>
    <property type="evidence" value="ECO:0007669"/>
    <property type="project" value="InterPro"/>
</dbReference>
<dbReference type="PROSITE" id="PS50994">
    <property type="entry name" value="INTEGRASE"/>
    <property type="match status" value="1"/>
</dbReference>
<feature type="region of interest" description="Disordered" evidence="4">
    <location>
        <begin position="1322"/>
        <end position="1348"/>
    </location>
</feature>
<dbReference type="Pfam" id="PF13976">
    <property type="entry name" value="gag_pre-integrs"/>
    <property type="match status" value="1"/>
</dbReference>
<dbReference type="PROSITE" id="PS50158">
    <property type="entry name" value="ZF_CCHC"/>
    <property type="match status" value="3"/>
</dbReference>
<proteinExistence type="predicted"/>
<feature type="region of interest" description="Disordered" evidence="4">
    <location>
        <begin position="2308"/>
        <end position="2330"/>
    </location>
</feature>
<dbReference type="InterPro" id="IPR054722">
    <property type="entry name" value="PolX-like_BBD"/>
</dbReference>
<feature type="compositionally biased region" description="Polar residues" evidence="4">
    <location>
        <begin position="1327"/>
        <end position="1345"/>
    </location>
</feature>
<evidence type="ECO:0000259" key="6">
    <source>
        <dbReference type="PROSITE" id="PS50994"/>
    </source>
</evidence>
<keyword evidence="2" id="KW-0863">Zinc-finger</keyword>
<feature type="region of interest" description="Disordered" evidence="4">
    <location>
        <begin position="322"/>
        <end position="341"/>
    </location>
</feature>
<feature type="domain" description="CCHC-type" evidence="5">
    <location>
        <begin position="350"/>
        <end position="364"/>
    </location>
</feature>
<dbReference type="SUPFAM" id="SSF53098">
    <property type="entry name" value="Ribonuclease H-like"/>
    <property type="match status" value="1"/>
</dbReference>
<dbReference type="GO" id="GO:0004190">
    <property type="term" value="F:aspartic-type endopeptidase activity"/>
    <property type="evidence" value="ECO:0007669"/>
    <property type="project" value="UniProtKB-KW"/>
</dbReference>
<feature type="coiled-coil region" evidence="3">
    <location>
        <begin position="489"/>
        <end position="534"/>
    </location>
</feature>
<evidence type="ECO:0000256" key="3">
    <source>
        <dbReference type="SAM" id="Coils"/>
    </source>
</evidence>
<dbReference type="Proteomes" id="UP001172457">
    <property type="component" value="Chromosome 8"/>
</dbReference>
<dbReference type="InterPro" id="IPR043502">
    <property type="entry name" value="DNA/RNA_pol_sf"/>
</dbReference>
<reference evidence="7" key="1">
    <citation type="submission" date="2023-03" db="EMBL/GenBank/DDBJ databases">
        <title>Chromosome-scale reference genome and RAD-based genetic map of yellow starthistle (Centaurea solstitialis) reveal putative structural variation and QTLs associated with invader traits.</title>
        <authorList>
            <person name="Reatini B."/>
            <person name="Cang F.A."/>
            <person name="Jiang Q."/>
            <person name="Mckibben M.T.W."/>
            <person name="Barker M.S."/>
            <person name="Rieseberg L.H."/>
            <person name="Dlugosch K.M."/>
        </authorList>
    </citation>
    <scope>NUCLEOTIDE SEQUENCE</scope>
    <source>
        <strain evidence="7">CAN-66</strain>
        <tissue evidence="7">Leaf</tissue>
    </source>
</reference>
<dbReference type="InterPro" id="IPR036397">
    <property type="entry name" value="RNaseH_sf"/>
</dbReference>